<dbReference type="AlphaFoldDB" id="A0A1S9REM3"/>
<dbReference type="InterPro" id="IPR039163">
    <property type="entry name" value="EMC7"/>
</dbReference>
<dbReference type="PANTHER" id="PTHR13605:SF4">
    <property type="entry name" value="ER MEMBRANE PROTEIN COMPLEX SUBUNIT 7"/>
    <property type="match status" value="1"/>
</dbReference>
<evidence type="ECO:0000256" key="1">
    <source>
        <dbReference type="ARBA" id="ARBA00004167"/>
    </source>
</evidence>
<dbReference type="Proteomes" id="UP000190744">
    <property type="component" value="Unassembled WGS sequence"/>
</dbReference>
<keyword evidence="5" id="KW-0472">Membrane</keyword>
<feature type="region of interest" description="Disordered" evidence="6">
    <location>
        <begin position="191"/>
        <end position="211"/>
    </location>
</feature>
<name>A0A1S9REM3_PENBI</name>
<protein>
    <recommendedName>
        <fullName evidence="8">ER membrane protein complex subunit 7 beta-sandwich domain-containing protein</fullName>
    </recommendedName>
</protein>
<comment type="subcellular location">
    <subcellularLocation>
        <location evidence="1">Membrane</location>
        <topology evidence="1">Single-pass membrane protein</topology>
    </subcellularLocation>
</comment>
<dbReference type="Pfam" id="PF09430">
    <property type="entry name" value="EMC7_beta-sandw"/>
    <property type="match status" value="1"/>
</dbReference>
<dbReference type="EMBL" id="LJBN01000189">
    <property type="protein sequence ID" value="OOQ83865.1"/>
    <property type="molecule type" value="Genomic_DNA"/>
</dbReference>
<evidence type="ECO:0000256" key="6">
    <source>
        <dbReference type="SAM" id="MobiDB-lite"/>
    </source>
</evidence>
<dbReference type="InterPro" id="IPR019008">
    <property type="entry name" value="Beta_sandwich_EMC7"/>
</dbReference>
<organism evidence="9 10">
    <name type="scientific">Penicillium brasilianum</name>
    <dbReference type="NCBI Taxonomy" id="104259"/>
    <lineage>
        <taxon>Eukaryota</taxon>
        <taxon>Fungi</taxon>
        <taxon>Dikarya</taxon>
        <taxon>Ascomycota</taxon>
        <taxon>Pezizomycotina</taxon>
        <taxon>Eurotiomycetes</taxon>
        <taxon>Eurotiomycetidae</taxon>
        <taxon>Eurotiales</taxon>
        <taxon>Aspergillaceae</taxon>
        <taxon>Penicillium</taxon>
    </lineage>
</organism>
<evidence type="ECO:0000259" key="8">
    <source>
        <dbReference type="Pfam" id="PF09430"/>
    </source>
</evidence>
<keyword evidence="4" id="KW-1133">Transmembrane helix</keyword>
<evidence type="ECO:0000313" key="10">
    <source>
        <dbReference type="Proteomes" id="UP000190744"/>
    </source>
</evidence>
<feature type="region of interest" description="Disordered" evidence="6">
    <location>
        <begin position="228"/>
        <end position="256"/>
    </location>
</feature>
<evidence type="ECO:0000256" key="5">
    <source>
        <dbReference type="ARBA" id="ARBA00023136"/>
    </source>
</evidence>
<dbReference type="PANTHER" id="PTHR13605">
    <property type="entry name" value="ER MEMBRANE PROTEIN COMPLEX SUBUNIT 7"/>
    <property type="match status" value="1"/>
</dbReference>
<reference evidence="10" key="1">
    <citation type="submission" date="2015-09" db="EMBL/GenBank/DDBJ databases">
        <authorList>
            <person name="Fill T.P."/>
            <person name="Baretta J.F."/>
            <person name="de Almeida L.G."/>
            <person name="Rocha M."/>
            <person name="de Souza D.H."/>
            <person name="Malavazi I."/>
            <person name="Cerdeira L.T."/>
            <person name="Hong H."/>
            <person name="Samborskyy M."/>
            <person name="de Vasconcelos A.T."/>
            <person name="Leadlay P."/>
            <person name="Rodrigues-Filho E."/>
        </authorList>
    </citation>
    <scope>NUCLEOTIDE SEQUENCE [LARGE SCALE GENOMIC DNA]</scope>
    <source>
        <strain evidence="10">LaBioMMi 136</strain>
    </source>
</reference>
<feature type="domain" description="ER membrane protein complex subunit 7 beta-sandwich" evidence="8">
    <location>
        <begin position="30"/>
        <end position="170"/>
    </location>
</feature>
<evidence type="ECO:0000256" key="2">
    <source>
        <dbReference type="ARBA" id="ARBA00022692"/>
    </source>
</evidence>
<evidence type="ECO:0000256" key="4">
    <source>
        <dbReference type="ARBA" id="ARBA00022989"/>
    </source>
</evidence>
<feature type="chain" id="PRO_5012074648" description="ER membrane protein complex subunit 7 beta-sandwich domain-containing protein" evidence="7">
    <location>
        <begin position="17"/>
        <end position="256"/>
    </location>
</feature>
<comment type="caution">
    <text evidence="9">The sequence shown here is derived from an EMBL/GenBank/DDBJ whole genome shotgun (WGS) entry which is preliminary data.</text>
</comment>
<evidence type="ECO:0000256" key="7">
    <source>
        <dbReference type="SAM" id="SignalP"/>
    </source>
</evidence>
<evidence type="ECO:0000256" key="3">
    <source>
        <dbReference type="ARBA" id="ARBA00022729"/>
    </source>
</evidence>
<keyword evidence="2" id="KW-0812">Transmembrane</keyword>
<sequence length="256" mass="27092">MPFLLAVLWLCQLAAASLTISIPPSTHLPNPHVLPATTRATLTTLPAAGAGDRDPTHILTTSLTRGSTLVFRDIPAGHPESYLLDIRAGEYVFAPYRVDIAADGSVLGVWETFRGNPWDNRGAEKYVVDVAGKKSADVVVEAKVLGRKGFYEERATFSPLSLVKNPMILMAIVALVLTLGMPKLMENMDPETRAEFEQQSRASPLTGATTNAMTGGGFDLAGWMAGTAPSPMASAEGAREGATGREAAAGSARKRG</sequence>
<proteinExistence type="predicted"/>
<dbReference type="GO" id="GO:0072546">
    <property type="term" value="C:EMC complex"/>
    <property type="evidence" value="ECO:0007669"/>
    <property type="project" value="TreeGrafter"/>
</dbReference>
<feature type="signal peptide" evidence="7">
    <location>
        <begin position="1"/>
        <end position="16"/>
    </location>
</feature>
<evidence type="ECO:0000313" key="9">
    <source>
        <dbReference type="EMBL" id="OOQ83865.1"/>
    </source>
</evidence>
<accession>A0A1S9REM3</accession>
<feature type="compositionally biased region" description="Low complexity" evidence="6">
    <location>
        <begin position="244"/>
        <end position="256"/>
    </location>
</feature>
<gene>
    <name evidence="9" type="ORF">PEBR_32697</name>
</gene>
<keyword evidence="3 7" id="KW-0732">Signal</keyword>